<keyword evidence="2" id="KW-0238">DNA-binding</keyword>
<dbReference type="PROSITE" id="PS50932">
    <property type="entry name" value="HTH_LACI_2"/>
    <property type="match status" value="1"/>
</dbReference>
<dbReference type="Gene3D" id="3.40.50.2300">
    <property type="match status" value="2"/>
</dbReference>
<accession>A0A239PU91</accession>
<keyword evidence="1" id="KW-0805">Transcription regulation</keyword>
<feature type="domain" description="HTH lacI-type" evidence="4">
    <location>
        <begin position="10"/>
        <end position="64"/>
    </location>
</feature>
<organism evidence="5 6">
    <name type="scientific">Paracoccus seriniphilus</name>
    <dbReference type="NCBI Taxonomy" id="184748"/>
    <lineage>
        <taxon>Bacteria</taxon>
        <taxon>Pseudomonadati</taxon>
        <taxon>Pseudomonadota</taxon>
        <taxon>Alphaproteobacteria</taxon>
        <taxon>Rhodobacterales</taxon>
        <taxon>Paracoccaceae</taxon>
        <taxon>Paracoccus</taxon>
    </lineage>
</organism>
<dbReference type="InterPro" id="IPR000843">
    <property type="entry name" value="HTH_LacI"/>
</dbReference>
<dbReference type="PRINTS" id="PR00036">
    <property type="entry name" value="HTHLACI"/>
</dbReference>
<dbReference type="Proteomes" id="UP000198307">
    <property type="component" value="Unassembled WGS sequence"/>
</dbReference>
<evidence type="ECO:0000256" key="1">
    <source>
        <dbReference type="ARBA" id="ARBA00023015"/>
    </source>
</evidence>
<dbReference type="InterPro" id="IPR001761">
    <property type="entry name" value="Peripla_BP/Lac1_sug-bd_dom"/>
</dbReference>
<dbReference type="PROSITE" id="PS00356">
    <property type="entry name" value="HTH_LACI_1"/>
    <property type="match status" value="1"/>
</dbReference>
<gene>
    <name evidence="5" type="ORF">SAMN05444959_10651</name>
</gene>
<dbReference type="Gene3D" id="1.10.260.40">
    <property type="entry name" value="lambda repressor-like DNA-binding domains"/>
    <property type="match status" value="1"/>
</dbReference>
<dbReference type="CDD" id="cd01392">
    <property type="entry name" value="HTH_LacI"/>
    <property type="match status" value="1"/>
</dbReference>
<dbReference type="RefSeq" id="WP_089344242.1">
    <property type="nucleotide sequence ID" value="NZ_CP067130.1"/>
</dbReference>
<keyword evidence="3" id="KW-0804">Transcription</keyword>
<evidence type="ECO:0000313" key="5">
    <source>
        <dbReference type="EMBL" id="SNT73871.1"/>
    </source>
</evidence>
<evidence type="ECO:0000256" key="3">
    <source>
        <dbReference type="ARBA" id="ARBA00023163"/>
    </source>
</evidence>
<dbReference type="SMART" id="SM00354">
    <property type="entry name" value="HTH_LACI"/>
    <property type="match status" value="1"/>
</dbReference>
<dbReference type="PANTHER" id="PTHR30146">
    <property type="entry name" value="LACI-RELATED TRANSCRIPTIONAL REPRESSOR"/>
    <property type="match status" value="1"/>
</dbReference>
<dbReference type="SUPFAM" id="SSF47413">
    <property type="entry name" value="lambda repressor-like DNA-binding domains"/>
    <property type="match status" value="1"/>
</dbReference>
<dbReference type="Pfam" id="PF00532">
    <property type="entry name" value="Peripla_BP_1"/>
    <property type="match status" value="1"/>
</dbReference>
<evidence type="ECO:0000313" key="6">
    <source>
        <dbReference type="Proteomes" id="UP000198307"/>
    </source>
</evidence>
<evidence type="ECO:0000259" key="4">
    <source>
        <dbReference type="PROSITE" id="PS50932"/>
    </source>
</evidence>
<sequence length="340" mass="36464">MGKSGHRKRANLRDVATAAGVSVATVSRVLNSPHTVAEQTRERVDEAIRSLQWVPSAAARAINSGRTRFVGALVPTLDHDIFARVLAGLERQLACRRLSLVVATTDGDPQIETSKAKGLIDIGAEGLIISGKSHAADLYSLIERTRLPTVATSCYDPDYALPTIGYDNARAACAALAHLAELGHRRIAVLHGPKANNDRTRARIAGLTAQRGECDLTFLEVPLSTAGGCEAVRHVLKSARQATALLCLSDVLAAGAMFELQRQGITMPERMSVMGIDDLPDSACLYPALTTIHLPVSRMGRHAADAIASWVETEEEPASLLLDFNLVVRGSTTRPREPET</sequence>
<reference evidence="5 6" key="1">
    <citation type="submission" date="2017-07" db="EMBL/GenBank/DDBJ databases">
        <authorList>
            <person name="Sun Z.S."/>
            <person name="Albrecht U."/>
            <person name="Echele G."/>
            <person name="Lee C.C."/>
        </authorList>
    </citation>
    <scope>NUCLEOTIDE SEQUENCE [LARGE SCALE GENOMIC DNA]</scope>
    <source>
        <strain evidence="5 6">DSM 14827</strain>
    </source>
</reference>
<evidence type="ECO:0000256" key="2">
    <source>
        <dbReference type="ARBA" id="ARBA00023125"/>
    </source>
</evidence>
<dbReference type="GO" id="GO:0000976">
    <property type="term" value="F:transcription cis-regulatory region binding"/>
    <property type="evidence" value="ECO:0007669"/>
    <property type="project" value="TreeGrafter"/>
</dbReference>
<dbReference type="PANTHER" id="PTHR30146:SF138">
    <property type="entry name" value="TRANSCRIPTIONAL REGULATORY PROTEIN"/>
    <property type="match status" value="1"/>
</dbReference>
<dbReference type="Pfam" id="PF00356">
    <property type="entry name" value="LacI"/>
    <property type="match status" value="1"/>
</dbReference>
<dbReference type="InterPro" id="IPR010982">
    <property type="entry name" value="Lambda_DNA-bd_dom_sf"/>
</dbReference>
<dbReference type="GO" id="GO:0003700">
    <property type="term" value="F:DNA-binding transcription factor activity"/>
    <property type="evidence" value="ECO:0007669"/>
    <property type="project" value="TreeGrafter"/>
</dbReference>
<dbReference type="EMBL" id="FZQB01000006">
    <property type="protein sequence ID" value="SNT73871.1"/>
    <property type="molecule type" value="Genomic_DNA"/>
</dbReference>
<keyword evidence="6" id="KW-1185">Reference proteome</keyword>
<dbReference type="OrthoDB" id="8433438at2"/>
<protein>
    <submittedName>
        <fullName evidence="5">Transcriptional regulator, LacI family</fullName>
    </submittedName>
</protein>
<name>A0A239PU91_9RHOB</name>
<proteinExistence type="predicted"/>
<dbReference type="InterPro" id="IPR028082">
    <property type="entry name" value="Peripla_BP_I"/>
</dbReference>
<dbReference type="AlphaFoldDB" id="A0A239PU91"/>
<dbReference type="SUPFAM" id="SSF53822">
    <property type="entry name" value="Periplasmic binding protein-like I"/>
    <property type="match status" value="1"/>
</dbReference>